<sequence>KFEERKIERERDVILR</sequence>
<proteinExistence type="evidence at protein level"/>
<organism>
    <name type="scientific">Solanum tuberosum</name>
    <name type="common">Potato</name>
    <dbReference type="NCBI Taxonomy" id="4113"/>
    <lineage>
        <taxon>Eukaryota</taxon>
        <taxon>Viridiplantae</taxon>
        <taxon>Streptophyta</taxon>
        <taxon>Embryophyta</taxon>
        <taxon>Tracheophyta</taxon>
        <taxon>Spermatophyta</taxon>
        <taxon>Magnoliopsida</taxon>
        <taxon>eudicotyledons</taxon>
        <taxon>Gunneridae</taxon>
        <taxon>Pentapetalae</taxon>
        <taxon>asterids</taxon>
        <taxon>lamiids</taxon>
        <taxon>Solanales</taxon>
        <taxon>Solanaceae</taxon>
        <taxon>Solanoideae</taxon>
        <taxon>Solaneae</taxon>
        <taxon>Solanum</taxon>
    </lineage>
</organism>
<protein>
    <submittedName>
        <fullName>Cytochrome-C reductase 53 kDa subunit</fullName>
        <ecNumber>1.10.2.2</ecNumber>
    </submittedName>
</protein>
<dbReference type="EC" id="1.10.2.2"/>
<name>Q9T2R8_SOLTU</name>
<geneLocation type="mitochondrion"/>
<dbReference type="AlphaFoldDB" id="Q9T2R8"/>
<accession>Q9T2R8</accession>
<reference key="1">
    <citation type="journal article" date="1994" name="Planta">
        <title>Molecular identification of the ten subunits of cytochrome-c reductase from potato mitochondria.</title>
        <authorList>
            <person name="Braun H.-P."/>
            <person name="Kruft V."/>
            <person name="Schmitz U.K."/>
        </authorList>
    </citation>
    <scope>PROTEIN SEQUENCE</scope>
</reference>
<keyword id="KW-0903">Direct protein sequencing</keyword>